<evidence type="ECO:0000313" key="11">
    <source>
        <dbReference type="EMBL" id="KAG5166307.1"/>
    </source>
</evidence>
<gene>
    <name evidence="11" type="ORF">JR316_008390</name>
</gene>
<keyword evidence="4" id="KW-0479">Metal-binding</keyword>
<evidence type="ECO:0000256" key="8">
    <source>
        <dbReference type="ARBA" id="ARBA00022833"/>
    </source>
</evidence>
<dbReference type="Pfam" id="PF01485">
    <property type="entry name" value="IBR"/>
    <property type="match status" value="2"/>
</dbReference>
<accession>A0A8H8CHA8</accession>
<keyword evidence="8" id="KW-0862">Zinc</keyword>
<evidence type="ECO:0000256" key="4">
    <source>
        <dbReference type="ARBA" id="ARBA00022723"/>
    </source>
</evidence>
<evidence type="ECO:0000256" key="5">
    <source>
        <dbReference type="ARBA" id="ARBA00022737"/>
    </source>
</evidence>
<keyword evidence="7" id="KW-0833">Ubl conjugation pathway</keyword>
<sequence length="304" mass="35363">MQRFLPEGTFRALVEAALVHHLDQHPQEWRYCTTPDCKQIYRRRSMQAALQCPSCFSTICPACDKEAHEGMTCEERRILKDPAEQQRLTEELAKEFGYKNCPQCDVLIEKTEGCNHMTCKCGAHICWSCMAVSDDRGPFNGNTIYVHMNTVHGNIYDQAPVGIDLGDVQNRQFVAEQADELARIERERIAAQQGARGQWRFQDHDAAGFHIAHAGPAQPQLQNVHNRLDQNERMRLVEENRRRLVEEENRRRQQLAEAEARRHRIAFEQRITRQRMENEELLARARAVQQRRDAEDRSWGCVLM</sequence>
<proteinExistence type="predicted"/>
<keyword evidence="9" id="KW-0175">Coiled coil</keyword>
<dbReference type="GO" id="GO:0008270">
    <property type="term" value="F:zinc ion binding"/>
    <property type="evidence" value="ECO:0007669"/>
    <property type="project" value="UniProtKB-KW"/>
</dbReference>
<comment type="caution">
    <text evidence="11">The sequence shown here is derived from an EMBL/GenBank/DDBJ whole genome shotgun (WGS) entry which is preliminary data.</text>
</comment>
<evidence type="ECO:0000256" key="9">
    <source>
        <dbReference type="SAM" id="Coils"/>
    </source>
</evidence>
<keyword evidence="5" id="KW-0677">Repeat</keyword>
<feature type="coiled-coil region" evidence="9">
    <location>
        <begin position="237"/>
        <end position="291"/>
    </location>
</feature>
<feature type="domain" description="RING-type" evidence="10">
    <location>
        <begin position="1"/>
        <end position="158"/>
    </location>
</feature>
<dbReference type="GO" id="GO:0061630">
    <property type="term" value="F:ubiquitin protein ligase activity"/>
    <property type="evidence" value="ECO:0007669"/>
    <property type="project" value="UniProtKB-EC"/>
</dbReference>
<organism evidence="11">
    <name type="scientific">Psilocybe cubensis</name>
    <name type="common">Psychedelic mushroom</name>
    <name type="synonym">Stropharia cubensis</name>
    <dbReference type="NCBI Taxonomy" id="181762"/>
    <lineage>
        <taxon>Eukaryota</taxon>
        <taxon>Fungi</taxon>
        <taxon>Dikarya</taxon>
        <taxon>Basidiomycota</taxon>
        <taxon>Agaricomycotina</taxon>
        <taxon>Agaricomycetes</taxon>
        <taxon>Agaricomycetidae</taxon>
        <taxon>Agaricales</taxon>
        <taxon>Agaricineae</taxon>
        <taxon>Strophariaceae</taxon>
        <taxon>Psilocybe</taxon>
    </lineage>
</organism>
<dbReference type="SMART" id="SM00647">
    <property type="entry name" value="IBR"/>
    <property type="match status" value="2"/>
</dbReference>
<dbReference type="SUPFAM" id="SSF57850">
    <property type="entry name" value="RING/U-box"/>
    <property type="match status" value="2"/>
</dbReference>
<evidence type="ECO:0000256" key="2">
    <source>
        <dbReference type="ARBA" id="ARBA00012251"/>
    </source>
</evidence>
<dbReference type="InterPro" id="IPR002867">
    <property type="entry name" value="IBR_dom"/>
</dbReference>
<keyword evidence="6" id="KW-0863">Zinc-finger</keyword>
<name>A0A8H8CHA8_PSICU</name>
<dbReference type="EMBL" id="JAFIQS010000008">
    <property type="protein sequence ID" value="KAG5166307.1"/>
    <property type="molecule type" value="Genomic_DNA"/>
</dbReference>
<protein>
    <recommendedName>
        <fullName evidence="2">RBR-type E3 ubiquitin transferase</fullName>
        <ecNumber evidence="2">2.3.2.31</ecNumber>
    </recommendedName>
</protein>
<dbReference type="GO" id="GO:0016567">
    <property type="term" value="P:protein ubiquitination"/>
    <property type="evidence" value="ECO:0007669"/>
    <property type="project" value="InterPro"/>
</dbReference>
<dbReference type="PANTHER" id="PTHR11685">
    <property type="entry name" value="RBR FAMILY RING FINGER AND IBR DOMAIN-CONTAINING"/>
    <property type="match status" value="1"/>
</dbReference>
<evidence type="ECO:0000256" key="1">
    <source>
        <dbReference type="ARBA" id="ARBA00001798"/>
    </source>
</evidence>
<evidence type="ECO:0000256" key="3">
    <source>
        <dbReference type="ARBA" id="ARBA00022679"/>
    </source>
</evidence>
<dbReference type="Gene3D" id="1.20.120.1750">
    <property type="match status" value="1"/>
</dbReference>
<evidence type="ECO:0000256" key="7">
    <source>
        <dbReference type="ARBA" id="ARBA00022786"/>
    </source>
</evidence>
<dbReference type="PROSITE" id="PS51873">
    <property type="entry name" value="TRIAD"/>
    <property type="match status" value="1"/>
</dbReference>
<reference evidence="11" key="1">
    <citation type="submission" date="2021-02" db="EMBL/GenBank/DDBJ databases">
        <title>Psilocybe cubensis genome.</title>
        <authorList>
            <person name="Mckernan K.J."/>
            <person name="Crawford S."/>
            <person name="Trippe A."/>
            <person name="Kane L.T."/>
            <person name="Mclaughlin S."/>
        </authorList>
    </citation>
    <scope>NUCLEOTIDE SEQUENCE [LARGE SCALE GENOMIC DNA]</scope>
    <source>
        <strain evidence="11">MGC-MH-2018</strain>
    </source>
</reference>
<dbReference type="CDD" id="cd20335">
    <property type="entry name" value="BRcat_RBR"/>
    <property type="match status" value="1"/>
</dbReference>
<comment type="catalytic activity">
    <reaction evidence="1">
        <text>[E2 ubiquitin-conjugating enzyme]-S-ubiquitinyl-L-cysteine + [acceptor protein]-L-lysine = [E2 ubiquitin-conjugating enzyme]-L-cysteine + [acceptor protein]-N(6)-ubiquitinyl-L-lysine.</text>
        <dbReference type="EC" id="2.3.2.31"/>
    </reaction>
</comment>
<dbReference type="AlphaFoldDB" id="A0A8H8CHA8"/>
<dbReference type="InterPro" id="IPR031127">
    <property type="entry name" value="E3_UB_ligase_RBR"/>
</dbReference>
<keyword evidence="3" id="KW-0808">Transferase</keyword>
<dbReference type="EC" id="2.3.2.31" evidence="2"/>
<evidence type="ECO:0000259" key="10">
    <source>
        <dbReference type="PROSITE" id="PS51873"/>
    </source>
</evidence>
<dbReference type="InterPro" id="IPR044066">
    <property type="entry name" value="TRIAD_supradom"/>
</dbReference>
<evidence type="ECO:0000256" key="6">
    <source>
        <dbReference type="ARBA" id="ARBA00022771"/>
    </source>
</evidence>